<dbReference type="InterPro" id="IPR010982">
    <property type="entry name" value="Lambda_DNA-bd_dom_sf"/>
</dbReference>
<evidence type="ECO:0000313" key="3">
    <source>
        <dbReference type="Proteomes" id="UP000548304"/>
    </source>
</evidence>
<dbReference type="EMBL" id="JACBYW010000003">
    <property type="protein sequence ID" value="NYH78520.1"/>
    <property type="molecule type" value="Genomic_DNA"/>
</dbReference>
<dbReference type="AlphaFoldDB" id="A0A852YWW9"/>
<dbReference type="Pfam" id="PF13560">
    <property type="entry name" value="HTH_31"/>
    <property type="match status" value="1"/>
</dbReference>
<organism evidence="2 3">
    <name type="scientific">Actinopolyspora biskrensis</name>
    <dbReference type="NCBI Taxonomy" id="1470178"/>
    <lineage>
        <taxon>Bacteria</taxon>
        <taxon>Bacillati</taxon>
        <taxon>Actinomycetota</taxon>
        <taxon>Actinomycetes</taxon>
        <taxon>Actinopolysporales</taxon>
        <taxon>Actinopolysporaceae</taxon>
        <taxon>Actinopolyspora</taxon>
    </lineage>
</organism>
<dbReference type="SUPFAM" id="SSF47413">
    <property type="entry name" value="lambda repressor-like DNA-binding domains"/>
    <property type="match status" value="1"/>
</dbReference>
<dbReference type="InterPro" id="IPR001387">
    <property type="entry name" value="Cro/C1-type_HTH"/>
</dbReference>
<dbReference type="Gene3D" id="1.10.260.40">
    <property type="entry name" value="lambda repressor-like DNA-binding domains"/>
    <property type="match status" value="1"/>
</dbReference>
<feature type="domain" description="HTH cro/C1-type" evidence="1">
    <location>
        <begin position="18"/>
        <end position="72"/>
    </location>
</feature>
<dbReference type="CDD" id="cd00093">
    <property type="entry name" value="HTH_XRE"/>
    <property type="match status" value="1"/>
</dbReference>
<evidence type="ECO:0000259" key="1">
    <source>
        <dbReference type="PROSITE" id="PS50943"/>
    </source>
</evidence>
<gene>
    <name evidence="2" type="ORF">FHR84_001845</name>
</gene>
<keyword evidence="3" id="KW-1185">Reference proteome</keyword>
<dbReference type="InterPro" id="IPR043917">
    <property type="entry name" value="DUF5753"/>
</dbReference>
<dbReference type="Proteomes" id="UP000548304">
    <property type="component" value="Unassembled WGS sequence"/>
</dbReference>
<dbReference type="Pfam" id="PF19054">
    <property type="entry name" value="DUF5753"/>
    <property type="match status" value="1"/>
</dbReference>
<proteinExistence type="predicted"/>
<protein>
    <submittedName>
        <fullName evidence="2">Transcriptional regulator with XRE-family HTH domain</fullName>
    </submittedName>
</protein>
<dbReference type="SMART" id="SM00530">
    <property type="entry name" value="HTH_XRE"/>
    <property type="match status" value="1"/>
</dbReference>
<dbReference type="PROSITE" id="PS50943">
    <property type="entry name" value="HTH_CROC1"/>
    <property type="match status" value="1"/>
</dbReference>
<dbReference type="GO" id="GO:0003677">
    <property type="term" value="F:DNA binding"/>
    <property type="evidence" value="ECO:0007669"/>
    <property type="project" value="InterPro"/>
</dbReference>
<dbReference type="RefSeq" id="WP_179535031.1">
    <property type="nucleotide sequence ID" value="NZ_JACBYW010000003.1"/>
</dbReference>
<accession>A0A852YWW9</accession>
<reference evidence="2 3" key="1">
    <citation type="submission" date="2020-07" db="EMBL/GenBank/DDBJ databases">
        <title>Genomic Encyclopedia of Type Strains, Phase III (KMG-III): the genomes of soil and plant-associated and newly described type strains.</title>
        <authorList>
            <person name="Whitman W."/>
        </authorList>
    </citation>
    <scope>NUCLEOTIDE SEQUENCE [LARGE SCALE GENOMIC DNA]</scope>
    <source>
        <strain evidence="2 3">CECT 8576</strain>
    </source>
</reference>
<name>A0A852YWW9_9ACTN</name>
<comment type="caution">
    <text evidence="2">The sequence shown here is derived from an EMBL/GenBank/DDBJ whole genome shotgun (WGS) entry which is preliminary data.</text>
</comment>
<evidence type="ECO:0000313" key="2">
    <source>
        <dbReference type="EMBL" id="NYH78520.1"/>
    </source>
</evidence>
<sequence length="282" mass="31030">MNRSKPSSPKARSLAAELRKVRQDADVGVRELARRIGTSHGWVTRTESGSRSISVEDVTSILAALEISSGERERLVDMAREADQPDWLRPGIPGVREELVTLIEYERTATHMIQGAPLLLPGILQTADYARAIMAGLPVGEREAKVGMRAARRDVLTKVQAPIFEAFILEHVLRDSVCDPTAHADQLRHLLKMSELPNVSIRVLSRDSGWTPLHSGHFIRFEFGDAAPIVHLETLGSGVFLSSPGAISSYTEAVGSLRQAAMTEQETTEFIASQMERLEETT</sequence>